<sequence length="508" mass="53709">MLYVVSARGYNRIRREAERAQAMASGLQPLDAPPADGMPGVARPLASALDQVRARFRQLVASARDLSIRIAVDTARLHRHAGQVADDAVGQREEAARLARATDQVAGLSASVAASASQMADTAGRNLAAAEASRADLEDLRRRVAEVTGRMVQFSATVEDLSRRAQVVDGLGKLIRGIAQQTNLLALNAAIEAAHAGHVGRGFAVVADEVRKLAVHTGEATEDIETQVSGMLGLVETTQAENQAIRAAMETSNDAVGRTSDHFGRLIDDFQELQQSVASVSDAVERLDGISRDLSGGISALLGRAEATAGAAAGMAEGIQGLRASTEAVQDTLSAFRTGGTPFDGLLQGALDLAAAVSAVLAAAAARGLDIWDRDYRRIPGSEPPRFTTRYDAEVEADLRARYDALVGRLQGCVYALAVDGRGYAPAHTTAFSQPPTGNPARDLVHCRHKRLFDDPVGRRAAAGERPALIQTYARDTGEVICDLSVPVRVGDRPWGAVRVGFDSAFLV</sequence>
<proteinExistence type="inferred from homology"/>
<feature type="domain" description="Methyl-accepting transducer" evidence="5">
    <location>
        <begin position="66"/>
        <end position="302"/>
    </location>
</feature>
<dbReference type="SUPFAM" id="SSF58104">
    <property type="entry name" value="Methyl-accepting chemotaxis protein (MCP) signaling domain"/>
    <property type="match status" value="1"/>
</dbReference>
<reference evidence="6" key="1">
    <citation type="journal article" date="2023" name="Int. J. Syst. Evol. Microbiol.">
        <title>Mesoterricola silvestris gen. nov., sp. nov., Mesoterricola sediminis sp. nov., Geothrix oryzae sp. nov., Geothrix edaphica sp. nov., Geothrix rubra sp. nov., and Geothrix limicola sp. nov., six novel members of Acidobacteriota isolated from soils.</title>
        <authorList>
            <person name="Itoh H."/>
            <person name="Sugisawa Y."/>
            <person name="Mise K."/>
            <person name="Xu Z."/>
            <person name="Kuniyasu M."/>
            <person name="Ushijima N."/>
            <person name="Kawano K."/>
            <person name="Kobayashi E."/>
            <person name="Shiratori Y."/>
            <person name="Masuda Y."/>
            <person name="Senoo K."/>
        </authorList>
    </citation>
    <scope>NUCLEOTIDE SEQUENCE</scope>
    <source>
        <strain evidence="6">W786</strain>
    </source>
</reference>
<evidence type="ECO:0000256" key="3">
    <source>
        <dbReference type="PROSITE-ProRule" id="PRU00284"/>
    </source>
</evidence>
<protein>
    <submittedName>
        <fullName evidence="6">Methyl-accepting chemotaxis protein</fullName>
    </submittedName>
</protein>
<dbReference type="GO" id="GO:0004888">
    <property type="term" value="F:transmembrane signaling receptor activity"/>
    <property type="evidence" value="ECO:0007669"/>
    <property type="project" value="InterPro"/>
</dbReference>
<evidence type="ECO:0000313" key="7">
    <source>
        <dbReference type="Proteomes" id="UP001228113"/>
    </source>
</evidence>
<dbReference type="EMBL" id="AP027081">
    <property type="protein sequence ID" value="BDU78359.1"/>
    <property type="molecule type" value="Genomic_DNA"/>
</dbReference>
<keyword evidence="4" id="KW-0175">Coiled coil</keyword>
<dbReference type="KEGG" id="msea:METESE_33170"/>
<evidence type="ECO:0000256" key="1">
    <source>
        <dbReference type="ARBA" id="ARBA00023224"/>
    </source>
</evidence>
<dbReference type="PANTHER" id="PTHR32089:SF112">
    <property type="entry name" value="LYSOZYME-LIKE PROTEIN-RELATED"/>
    <property type="match status" value="1"/>
</dbReference>
<evidence type="ECO:0000256" key="4">
    <source>
        <dbReference type="SAM" id="Coils"/>
    </source>
</evidence>
<evidence type="ECO:0000259" key="5">
    <source>
        <dbReference type="PROSITE" id="PS50111"/>
    </source>
</evidence>
<dbReference type="GO" id="GO:0006935">
    <property type="term" value="P:chemotaxis"/>
    <property type="evidence" value="ECO:0007669"/>
    <property type="project" value="InterPro"/>
</dbReference>
<organism evidence="6 7">
    <name type="scientific">Mesoterricola sediminis</name>
    <dbReference type="NCBI Taxonomy" id="2927980"/>
    <lineage>
        <taxon>Bacteria</taxon>
        <taxon>Pseudomonadati</taxon>
        <taxon>Acidobacteriota</taxon>
        <taxon>Holophagae</taxon>
        <taxon>Holophagales</taxon>
        <taxon>Holophagaceae</taxon>
        <taxon>Mesoterricola</taxon>
    </lineage>
</organism>
<keyword evidence="1 3" id="KW-0807">Transducer</keyword>
<dbReference type="GO" id="GO:0016020">
    <property type="term" value="C:membrane"/>
    <property type="evidence" value="ECO:0007669"/>
    <property type="project" value="InterPro"/>
</dbReference>
<dbReference type="Gene3D" id="1.10.287.950">
    <property type="entry name" value="Methyl-accepting chemotaxis protein"/>
    <property type="match status" value="1"/>
</dbReference>
<name>A0AA48GY01_9BACT</name>
<dbReference type="PRINTS" id="PR00260">
    <property type="entry name" value="CHEMTRNSDUCR"/>
</dbReference>
<accession>A0AA48GY01</accession>
<dbReference type="Proteomes" id="UP001228113">
    <property type="component" value="Chromosome"/>
</dbReference>
<dbReference type="GO" id="GO:0007165">
    <property type="term" value="P:signal transduction"/>
    <property type="evidence" value="ECO:0007669"/>
    <property type="project" value="UniProtKB-KW"/>
</dbReference>
<dbReference type="InterPro" id="IPR004090">
    <property type="entry name" value="Chemotax_Me-accpt_rcpt"/>
</dbReference>
<comment type="similarity">
    <text evidence="2">Belongs to the methyl-accepting chemotaxis (MCP) protein family.</text>
</comment>
<gene>
    <name evidence="6" type="ORF">METESE_33170</name>
</gene>
<feature type="coiled-coil region" evidence="4">
    <location>
        <begin position="120"/>
        <end position="150"/>
    </location>
</feature>
<dbReference type="PROSITE" id="PS50111">
    <property type="entry name" value="CHEMOTAXIS_TRANSDUC_2"/>
    <property type="match status" value="1"/>
</dbReference>
<dbReference type="AlphaFoldDB" id="A0AA48GY01"/>
<keyword evidence="7" id="KW-1185">Reference proteome</keyword>
<dbReference type="PANTHER" id="PTHR32089">
    <property type="entry name" value="METHYL-ACCEPTING CHEMOTAXIS PROTEIN MCPB"/>
    <property type="match status" value="1"/>
</dbReference>
<evidence type="ECO:0000256" key="2">
    <source>
        <dbReference type="ARBA" id="ARBA00029447"/>
    </source>
</evidence>
<evidence type="ECO:0000313" key="6">
    <source>
        <dbReference type="EMBL" id="BDU78359.1"/>
    </source>
</evidence>
<dbReference type="InterPro" id="IPR004089">
    <property type="entry name" value="MCPsignal_dom"/>
</dbReference>
<dbReference type="SMART" id="SM00283">
    <property type="entry name" value="MA"/>
    <property type="match status" value="1"/>
</dbReference>
<dbReference type="Pfam" id="PF00015">
    <property type="entry name" value="MCPsignal"/>
    <property type="match status" value="1"/>
</dbReference>